<reference evidence="7 8" key="1">
    <citation type="submission" date="2019-12" db="EMBL/GenBank/DDBJ databases">
        <authorList>
            <person name="Alioto T."/>
            <person name="Alioto T."/>
            <person name="Gomez Garrido J."/>
        </authorList>
    </citation>
    <scope>NUCLEOTIDE SEQUENCE [LARGE SCALE GENOMIC DNA]</scope>
</reference>
<dbReference type="GO" id="GO:0005634">
    <property type="term" value="C:nucleus"/>
    <property type="evidence" value="ECO:0007669"/>
    <property type="project" value="TreeGrafter"/>
</dbReference>
<name>A0A8S0S0B3_OLEEU</name>
<keyword evidence="5" id="KW-0812">Transmembrane</keyword>
<feature type="transmembrane region" description="Helical" evidence="5">
    <location>
        <begin position="118"/>
        <end position="138"/>
    </location>
</feature>
<keyword evidence="5" id="KW-0472">Membrane</keyword>
<evidence type="ECO:0000256" key="2">
    <source>
        <dbReference type="ARBA" id="ARBA00022771"/>
    </source>
</evidence>
<dbReference type="GO" id="GO:0008270">
    <property type="term" value="F:zinc ion binding"/>
    <property type="evidence" value="ECO:0007669"/>
    <property type="project" value="UniProtKB-KW"/>
</dbReference>
<evidence type="ECO:0000256" key="1">
    <source>
        <dbReference type="ARBA" id="ARBA00022723"/>
    </source>
</evidence>
<evidence type="ECO:0000259" key="6">
    <source>
        <dbReference type="PROSITE" id="PS51523"/>
    </source>
</evidence>
<evidence type="ECO:0000256" key="4">
    <source>
        <dbReference type="SAM" id="MobiDB-lite"/>
    </source>
</evidence>
<dbReference type="EMBL" id="CACTIH010003784">
    <property type="protein sequence ID" value="CAA2984964.1"/>
    <property type="molecule type" value="Genomic_DNA"/>
</dbReference>
<dbReference type="GO" id="GO:0000976">
    <property type="term" value="F:transcription cis-regulatory region binding"/>
    <property type="evidence" value="ECO:0007669"/>
    <property type="project" value="TreeGrafter"/>
</dbReference>
<gene>
    <name evidence="7" type="ORF">OLEA9_A034230</name>
</gene>
<dbReference type="GO" id="GO:0003700">
    <property type="term" value="F:DNA-binding transcription factor activity"/>
    <property type="evidence" value="ECO:0007669"/>
    <property type="project" value="TreeGrafter"/>
</dbReference>
<dbReference type="PANTHER" id="PTHR31948:SF157">
    <property type="entry name" value="ZINC-FINGER HOMEODOMAIN PROTEIN 1"/>
    <property type="match status" value="1"/>
</dbReference>
<dbReference type="InterPro" id="IPR006456">
    <property type="entry name" value="ZF_HD_homeobox_Cys/His_dimer"/>
</dbReference>
<keyword evidence="8" id="KW-1185">Reference proteome</keyword>
<keyword evidence="3" id="KW-0862">Zinc</keyword>
<evidence type="ECO:0000313" key="7">
    <source>
        <dbReference type="EMBL" id="CAA2984964.1"/>
    </source>
</evidence>
<dbReference type="Gramene" id="OE9A034230T1">
    <property type="protein sequence ID" value="OE9A034230C1"/>
    <property type="gene ID" value="OE9A034230"/>
</dbReference>
<sequence>MAGGADGSLDALKCAACNCHPNFHRKETKGALRSPSGYLHVAHPQQQRPPLTLPSTSGGGAGNGSRDELEDYHSNPNSSAEKKRFRYETMVLWGEGVEMSSRTIIPTPTAAQGRKGSVIVVVFLILLAMISVIAWLVLKLRICSGGEGDPSTTSDPENRSHCCGTFHLHFHILSVPVMTW</sequence>
<feature type="compositionally biased region" description="Polar residues" evidence="4">
    <location>
        <begin position="44"/>
        <end position="56"/>
    </location>
</feature>
<accession>A0A8S0S0B3</accession>
<dbReference type="AlphaFoldDB" id="A0A8S0S0B3"/>
<feature type="domain" description="ZF-HD dimerization-type" evidence="6">
    <location>
        <begin position="1"/>
        <end position="27"/>
    </location>
</feature>
<dbReference type="Pfam" id="PF04770">
    <property type="entry name" value="ZF-HD_dimer"/>
    <property type="match status" value="1"/>
</dbReference>
<dbReference type="PANTHER" id="PTHR31948">
    <property type="entry name" value="ZINC-FINGER HOMEODOMAIN PROTEIN 2"/>
    <property type="match status" value="1"/>
</dbReference>
<evidence type="ECO:0000313" key="8">
    <source>
        <dbReference type="Proteomes" id="UP000594638"/>
    </source>
</evidence>
<protein>
    <recommendedName>
        <fullName evidence="6">ZF-HD dimerization-type domain-containing protein</fullName>
    </recommendedName>
</protein>
<dbReference type="Proteomes" id="UP000594638">
    <property type="component" value="Unassembled WGS sequence"/>
</dbReference>
<dbReference type="PROSITE" id="PS51523">
    <property type="entry name" value="ZF_HD_DIMER"/>
    <property type="match status" value="1"/>
</dbReference>
<feature type="region of interest" description="Disordered" evidence="4">
    <location>
        <begin position="34"/>
        <end position="80"/>
    </location>
</feature>
<comment type="caution">
    <text evidence="7">The sequence shown here is derived from an EMBL/GenBank/DDBJ whole genome shotgun (WGS) entry which is preliminary data.</text>
</comment>
<evidence type="ECO:0000256" key="5">
    <source>
        <dbReference type="SAM" id="Phobius"/>
    </source>
</evidence>
<dbReference type="GO" id="GO:0050793">
    <property type="term" value="P:regulation of developmental process"/>
    <property type="evidence" value="ECO:0007669"/>
    <property type="project" value="TreeGrafter"/>
</dbReference>
<organism evidence="7 8">
    <name type="scientific">Olea europaea subsp. europaea</name>
    <dbReference type="NCBI Taxonomy" id="158383"/>
    <lineage>
        <taxon>Eukaryota</taxon>
        <taxon>Viridiplantae</taxon>
        <taxon>Streptophyta</taxon>
        <taxon>Embryophyta</taxon>
        <taxon>Tracheophyta</taxon>
        <taxon>Spermatophyta</taxon>
        <taxon>Magnoliopsida</taxon>
        <taxon>eudicotyledons</taxon>
        <taxon>Gunneridae</taxon>
        <taxon>Pentapetalae</taxon>
        <taxon>asterids</taxon>
        <taxon>lamiids</taxon>
        <taxon>Lamiales</taxon>
        <taxon>Oleaceae</taxon>
        <taxon>Oleeae</taxon>
        <taxon>Olea</taxon>
    </lineage>
</organism>
<evidence type="ECO:0000256" key="3">
    <source>
        <dbReference type="ARBA" id="ARBA00022833"/>
    </source>
</evidence>
<proteinExistence type="predicted"/>
<keyword evidence="5" id="KW-1133">Transmembrane helix</keyword>
<keyword evidence="2" id="KW-0863">Zinc-finger</keyword>
<keyword evidence="1" id="KW-0479">Metal-binding</keyword>